<dbReference type="PROSITE" id="PS00028">
    <property type="entry name" value="ZINC_FINGER_C2H2_1"/>
    <property type="match status" value="1"/>
</dbReference>
<evidence type="ECO:0000313" key="5">
    <source>
        <dbReference type="Proteomes" id="UP000663832"/>
    </source>
</evidence>
<protein>
    <recommendedName>
        <fullName evidence="1">C2H2-type domain-containing protein</fullName>
    </recommendedName>
</protein>
<dbReference type="OrthoDB" id="2433005at2759"/>
<evidence type="ECO:0000313" key="6">
    <source>
        <dbReference type="Proteomes" id="UP000663877"/>
    </source>
</evidence>
<gene>
    <name evidence="2" type="ORF">BJG266_LOCUS8379</name>
    <name evidence="3" type="ORF">QVE165_LOCUS29719</name>
    <name evidence="4" type="ORF">QVE165_LOCUS39973</name>
</gene>
<dbReference type="PANTHER" id="PTHR46954">
    <property type="entry name" value="C2H2-TYPE DOMAIN-CONTAINING PROTEIN"/>
    <property type="match status" value="1"/>
</dbReference>
<keyword evidence="5" id="KW-1185">Reference proteome</keyword>
<reference evidence="2" key="1">
    <citation type="submission" date="2021-02" db="EMBL/GenBank/DDBJ databases">
        <authorList>
            <person name="Nowell W R."/>
        </authorList>
    </citation>
    <scope>NUCLEOTIDE SEQUENCE</scope>
</reference>
<dbReference type="InterPro" id="IPR013087">
    <property type="entry name" value="Znf_C2H2_type"/>
</dbReference>
<dbReference type="EMBL" id="CAJNOI010000026">
    <property type="protein sequence ID" value="CAF0861019.1"/>
    <property type="molecule type" value="Genomic_DNA"/>
</dbReference>
<dbReference type="PANTHER" id="PTHR46954:SF1">
    <property type="entry name" value="C2H2-TYPE DOMAIN-CONTAINING PROTEIN"/>
    <property type="match status" value="1"/>
</dbReference>
<feature type="domain" description="C2H2-type" evidence="1">
    <location>
        <begin position="784"/>
        <end position="804"/>
    </location>
</feature>
<name>A0A813WV30_9BILA</name>
<comment type="caution">
    <text evidence="2">The sequence shown here is derived from an EMBL/GenBank/DDBJ whole genome shotgun (WGS) entry which is preliminary data.</text>
</comment>
<evidence type="ECO:0000313" key="2">
    <source>
        <dbReference type="EMBL" id="CAF0861019.1"/>
    </source>
</evidence>
<organism evidence="2 6">
    <name type="scientific">Adineta steineri</name>
    <dbReference type="NCBI Taxonomy" id="433720"/>
    <lineage>
        <taxon>Eukaryota</taxon>
        <taxon>Metazoa</taxon>
        <taxon>Spiralia</taxon>
        <taxon>Gnathifera</taxon>
        <taxon>Rotifera</taxon>
        <taxon>Eurotatoria</taxon>
        <taxon>Bdelloidea</taxon>
        <taxon>Adinetida</taxon>
        <taxon>Adinetidae</taxon>
        <taxon>Adineta</taxon>
    </lineage>
</organism>
<proteinExistence type="predicted"/>
<dbReference type="AlphaFoldDB" id="A0A813WV30"/>
<dbReference type="EMBL" id="CAJNOM010000452">
    <property type="protein sequence ID" value="CAF1446124.1"/>
    <property type="molecule type" value="Genomic_DNA"/>
</dbReference>
<evidence type="ECO:0000259" key="1">
    <source>
        <dbReference type="PROSITE" id="PS00028"/>
    </source>
</evidence>
<dbReference type="Proteomes" id="UP000663832">
    <property type="component" value="Unassembled WGS sequence"/>
</dbReference>
<accession>A0A813WV30</accession>
<sequence>MTKKTSPFVLYKNFIDAYMKGHPDVAKCLCHYNALAEWNQIKTNEQLIKSNIEKYLEVAKNLNEIKIETQPSSQNQIIPTSTRKRTISSDDEKEICDPLFDPNIVIAVTPTFSKRAGKPGYFDVDESKPWVIRGIEKAKARIDAHQAKIDAKRLAKQNRVKAPVQDAIAQEIKEITERIANLIQVKNMGLSTEETNWTLKKLIRQKKERSTELSLLQSKQRAGLRYRRRRKKDMESLCSADPEVATELLKLYKPSTLAVYSIDNVSPDLLQTIEEIARIGGVSDNNNTINQPCTTLDELRDKIKQRNFEIRRSSHYYRLIPGGAFTEDGKKHVISSAVRLRRLQGIEQTKHQDCHFISATLKYVKDLAGTFGNDCVFYIVQDNKASIRIGRPAARGHSPLIMRLDYQMSTVNSSPIPSSTPFQLKPTVYASCIIDELGAVTNSGPTYVSIRSMKHDRTNIDCEENDFDTIVKLKEFEKTARNHIGEVKPIIIMNVDNIDPANYTRFPKTLYLSIKKFKKYNLDAFILITQAPGQSIFNSAERRLALLSHDLSGLVLPHNYFGTHLNISGLTVDAELEKINFKKTGETLAEVWNMNMIDRHQVVAEFIDPPESADDMVRFIDTQFTLDCIIDQICDEDEEVPLHQRIKRSRPALYPNSMTDTKPNPIYDIDEYWCATHVFQTQYTIQIIRCTKPECCGPWRSNYIQVFPHRFLPPPVPFHRSSRGVRLGEIESSFANEKPISPYYGTLFQRIQFHGIVVRGTQTPLLPFDAYCPSLHNKLSSRTCSICKQYIPYAIRLRNHYRVHQQRYTSKYADCNNNKEEEFSDNTDPIDPSDLPLSQINISHNGVFLFTDMIDWLKSDFEDDPIVEPKSKSIAANAMAAIRKEKQLVAEATAAIADTSLLGGKSKIDSVATISVDNALSSNDNIDISEIKVETEDVSDAIEQLHVTDDRISDSYDDLSDLIDKI</sequence>
<dbReference type="EMBL" id="CAJNOM010000241">
    <property type="protein sequence ID" value="CAF1273338.1"/>
    <property type="molecule type" value="Genomic_DNA"/>
</dbReference>
<evidence type="ECO:0000313" key="4">
    <source>
        <dbReference type="EMBL" id="CAF1446124.1"/>
    </source>
</evidence>
<dbReference type="Proteomes" id="UP000663877">
    <property type="component" value="Unassembled WGS sequence"/>
</dbReference>
<evidence type="ECO:0000313" key="3">
    <source>
        <dbReference type="EMBL" id="CAF1273338.1"/>
    </source>
</evidence>